<dbReference type="Gene3D" id="3.30.1330.230">
    <property type="match status" value="1"/>
</dbReference>
<evidence type="ECO:0000259" key="1">
    <source>
        <dbReference type="PROSITE" id="PS51664"/>
    </source>
</evidence>
<evidence type="ECO:0000313" key="3">
    <source>
        <dbReference type="Proteomes" id="UP001595833"/>
    </source>
</evidence>
<comment type="caution">
    <text evidence="2">The sequence shown here is derived from an EMBL/GenBank/DDBJ whole genome shotgun (WGS) entry which is preliminary data.</text>
</comment>
<evidence type="ECO:0000313" key="2">
    <source>
        <dbReference type="EMBL" id="MFC5054193.1"/>
    </source>
</evidence>
<dbReference type="Gene3D" id="3.40.50.720">
    <property type="entry name" value="NAD(P)-binding Rossmann-like Domain"/>
    <property type="match status" value="1"/>
</dbReference>
<dbReference type="Proteomes" id="UP001595833">
    <property type="component" value="Unassembled WGS sequence"/>
</dbReference>
<name>A0ABV9XW51_9PSEU</name>
<reference evidence="3" key="1">
    <citation type="journal article" date="2019" name="Int. J. Syst. Evol. Microbiol.">
        <title>The Global Catalogue of Microorganisms (GCM) 10K type strain sequencing project: providing services to taxonomists for standard genome sequencing and annotation.</title>
        <authorList>
            <consortium name="The Broad Institute Genomics Platform"/>
            <consortium name="The Broad Institute Genome Sequencing Center for Infectious Disease"/>
            <person name="Wu L."/>
            <person name="Ma J."/>
        </authorList>
    </citation>
    <scope>NUCLEOTIDE SEQUENCE [LARGE SCALE GENOMIC DNA]</scope>
    <source>
        <strain evidence="3">KCTC 12848</strain>
    </source>
</reference>
<dbReference type="Pfam" id="PF02624">
    <property type="entry name" value="YcaO"/>
    <property type="match status" value="1"/>
</dbReference>
<sequence length="756" mass="83773">MRGNERADGQAPRLVHIELRPLGDDGTLVVTPAGDSFEIAAPPDALWEVLSRFDGTRSLDEVVAGTPDPDGYREVVDELVALGAISAGPAPTRAADWSRFPETGPDGVGGVALLLLGDEALTALAAELAGGSSWREVIRTSAEELSDALDAAGDAVVLAVRDRIDVPFLEWLNDLCAGRGTRWSQFHVSEGKGWAGPTVRPGFTPDYRDLLGRRRTAADRLDVLEALLSPTVHGAAYLPPVSELRWMLGYLLIDLERWVAGAPDHTTWAEVELNPVDLQVVRHPVLQLPDRPLDPSVVPEGETADFDALCDTRTGLITGLPLFPHHESVPDRLITVQSNVADMRRLYTWANNMVCGGSKFDDAESARLSAIGEAVERYCGNAITDKVKVREASYAQLRDAGDYALDPDRLVLYSDKLYDSPGFPFVRFDEQLSTHWVQGWSLTRQEPIWVPASTIYVNWYIGEFSATPPTNFLYYPGIAAGPSLDWAVASGIEEIIERDATMIWWMNGHPLPKVKMTSELSALWAGTPERMGQQPYLIHLDNEFDFPVFAGVLLNEREGYVNVGFAARPDPFDAARKAWAEALTLQDGSRDMNQPGGLTRGAIQEGWMTLELKPYREDRRYLDDYAPDFHDVNDLMNQQQVFLDPRAADRVRPWLDPAGEREFDSVPSFGARSADAYRELVESRGYEVIYVDLTTQDVARAGLRVVRVLVPGLVPNFPAAFPFLGKRRIQEVPVRLGWRDEPLAEEDLNYVPIPHA</sequence>
<dbReference type="Gene3D" id="3.30.40.250">
    <property type="match status" value="1"/>
</dbReference>
<dbReference type="RefSeq" id="WP_344042749.1">
    <property type="nucleotide sequence ID" value="NZ_BAAAKE010000036.1"/>
</dbReference>
<dbReference type="EMBL" id="JBHSJB010000009">
    <property type="protein sequence ID" value="MFC5054193.1"/>
    <property type="molecule type" value="Genomic_DNA"/>
</dbReference>
<gene>
    <name evidence="2" type="ORF">ACFPFM_10530</name>
</gene>
<dbReference type="PROSITE" id="PS51664">
    <property type="entry name" value="YCAO"/>
    <property type="match status" value="1"/>
</dbReference>
<feature type="domain" description="YcaO" evidence="1">
    <location>
        <begin position="357"/>
        <end position="756"/>
    </location>
</feature>
<dbReference type="NCBIfam" id="TIGR03604">
    <property type="entry name" value="TOMM_cyclo_SagD"/>
    <property type="match status" value="1"/>
</dbReference>
<dbReference type="PANTHER" id="PTHR37809">
    <property type="entry name" value="RIBOSOMAL PROTEIN S12 METHYLTHIOTRANSFERASE ACCESSORY FACTOR YCAO"/>
    <property type="match status" value="1"/>
</dbReference>
<dbReference type="InterPro" id="IPR027624">
    <property type="entry name" value="TOMM_cyclo_SagD"/>
</dbReference>
<dbReference type="PANTHER" id="PTHR37809:SF1">
    <property type="entry name" value="RIBOSOMAL PROTEIN S12 METHYLTHIOTRANSFERASE ACCESSORY FACTOR YCAO"/>
    <property type="match status" value="1"/>
</dbReference>
<proteinExistence type="predicted"/>
<accession>A0ABV9XW51</accession>
<dbReference type="Gene3D" id="3.30.160.660">
    <property type="match status" value="1"/>
</dbReference>
<dbReference type="InterPro" id="IPR003776">
    <property type="entry name" value="YcaO-like_dom"/>
</dbReference>
<organism evidence="2 3">
    <name type="scientific">Saccharothrix xinjiangensis</name>
    <dbReference type="NCBI Taxonomy" id="204798"/>
    <lineage>
        <taxon>Bacteria</taxon>
        <taxon>Bacillati</taxon>
        <taxon>Actinomycetota</taxon>
        <taxon>Actinomycetes</taxon>
        <taxon>Pseudonocardiales</taxon>
        <taxon>Pseudonocardiaceae</taxon>
        <taxon>Saccharothrix</taxon>
    </lineage>
</organism>
<keyword evidence="3" id="KW-1185">Reference proteome</keyword>
<protein>
    <submittedName>
        <fullName evidence="2">YcaO-like family protein</fullName>
    </submittedName>
</protein>